<evidence type="ECO:0000259" key="8">
    <source>
        <dbReference type="PROSITE" id="PS50207"/>
    </source>
</evidence>
<dbReference type="PANTHER" id="PTHR47901">
    <property type="entry name" value="CASPASE RECRUITMENT DOMAIN-CONTAINING PROTEIN 18"/>
    <property type="match status" value="1"/>
</dbReference>
<dbReference type="SMART" id="SM00114">
    <property type="entry name" value="CARD"/>
    <property type="match status" value="1"/>
</dbReference>
<dbReference type="InterPro" id="IPR002138">
    <property type="entry name" value="Pept_C14_p10"/>
</dbReference>
<evidence type="ECO:0000256" key="7">
    <source>
        <dbReference type="RuleBase" id="RU003971"/>
    </source>
</evidence>
<keyword evidence="5" id="KW-0788">Thiol protease</keyword>
<dbReference type="InterPro" id="IPR011600">
    <property type="entry name" value="Pept_C14_caspase"/>
</dbReference>
<feature type="domain" description="Caspase family p20" evidence="9">
    <location>
        <begin position="161"/>
        <end position="284"/>
    </location>
</feature>
<keyword evidence="6" id="KW-0865">Zymogen</keyword>
<evidence type="ECO:0000256" key="3">
    <source>
        <dbReference type="ARBA" id="ARBA00022703"/>
    </source>
</evidence>
<protein>
    <submittedName>
        <fullName evidence="12">Caspase-2-like</fullName>
    </submittedName>
</protein>
<dbReference type="RefSeq" id="XP_006811879.1">
    <property type="nucleotide sequence ID" value="XM_006811816.1"/>
</dbReference>
<keyword evidence="4" id="KW-0378">Hydrolase</keyword>
<dbReference type="CDD" id="cd00032">
    <property type="entry name" value="CASc"/>
    <property type="match status" value="1"/>
</dbReference>
<evidence type="ECO:0000256" key="5">
    <source>
        <dbReference type="ARBA" id="ARBA00022807"/>
    </source>
</evidence>
<dbReference type="InterPro" id="IPR002398">
    <property type="entry name" value="Pept_C14"/>
</dbReference>
<name>A0ABM0LVT8_SACKO</name>
<evidence type="ECO:0000256" key="4">
    <source>
        <dbReference type="ARBA" id="ARBA00022801"/>
    </source>
</evidence>
<dbReference type="PROSITE" id="PS50207">
    <property type="entry name" value="CASPASE_P10"/>
    <property type="match status" value="1"/>
</dbReference>
<keyword evidence="3" id="KW-0053">Apoptosis</keyword>
<evidence type="ECO:0000313" key="11">
    <source>
        <dbReference type="Proteomes" id="UP000694865"/>
    </source>
</evidence>
<dbReference type="PRINTS" id="PR00376">
    <property type="entry name" value="IL1BCENZYME"/>
</dbReference>
<evidence type="ECO:0000259" key="10">
    <source>
        <dbReference type="PROSITE" id="PS50209"/>
    </source>
</evidence>
<dbReference type="PROSITE" id="PS50209">
    <property type="entry name" value="CARD"/>
    <property type="match status" value="1"/>
</dbReference>
<evidence type="ECO:0000256" key="2">
    <source>
        <dbReference type="ARBA" id="ARBA00022670"/>
    </source>
</evidence>
<evidence type="ECO:0000256" key="6">
    <source>
        <dbReference type="ARBA" id="ARBA00023145"/>
    </source>
</evidence>
<accession>A0ABM0LVT8</accession>
<evidence type="ECO:0000259" key="9">
    <source>
        <dbReference type="PROSITE" id="PS50208"/>
    </source>
</evidence>
<dbReference type="Proteomes" id="UP000694865">
    <property type="component" value="Unplaced"/>
</dbReference>
<gene>
    <name evidence="12" type="primary">LOC100376094</name>
</gene>
<feature type="domain" description="CARD" evidence="10">
    <location>
        <begin position="1"/>
        <end position="90"/>
    </location>
</feature>
<dbReference type="InterPro" id="IPR001315">
    <property type="entry name" value="CARD"/>
</dbReference>
<organism evidence="11 12">
    <name type="scientific">Saccoglossus kowalevskii</name>
    <name type="common">Acorn worm</name>
    <dbReference type="NCBI Taxonomy" id="10224"/>
    <lineage>
        <taxon>Eukaryota</taxon>
        <taxon>Metazoa</taxon>
        <taxon>Hemichordata</taxon>
        <taxon>Enteropneusta</taxon>
        <taxon>Harrimaniidae</taxon>
        <taxon>Saccoglossus</taxon>
    </lineage>
</organism>
<evidence type="ECO:0000256" key="1">
    <source>
        <dbReference type="ARBA" id="ARBA00010134"/>
    </source>
</evidence>
<dbReference type="Gene3D" id="1.10.533.10">
    <property type="entry name" value="Death Domain, Fas"/>
    <property type="match status" value="1"/>
</dbReference>
<dbReference type="InterPro" id="IPR001309">
    <property type="entry name" value="Pept_C14_p20"/>
</dbReference>
<dbReference type="PIRSF" id="PIRSF038001">
    <property type="entry name" value="Caspase_ICE"/>
    <property type="match status" value="1"/>
</dbReference>
<dbReference type="Pfam" id="PF00619">
    <property type="entry name" value="CARD"/>
    <property type="match status" value="1"/>
</dbReference>
<dbReference type="SUPFAM" id="SSF52129">
    <property type="entry name" value="Caspase-like"/>
    <property type="match status" value="1"/>
</dbReference>
<dbReference type="InterPro" id="IPR029030">
    <property type="entry name" value="Caspase-like_dom_sf"/>
</dbReference>
<dbReference type="SUPFAM" id="SSF47986">
    <property type="entry name" value="DEATH domain"/>
    <property type="match status" value="1"/>
</dbReference>
<reference evidence="12" key="1">
    <citation type="submission" date="2025-08" db="UniProtKB">
        <authorList>
            <consortium name="RefSeq"/>
        </authorList>
    </citation>
    <scope>IDENTIFICATION</scope>
    <source>
        <tissue evidence="12">Testes</tissue>
    </source>
</reference>
<keyword evidence="11" id="KW-1185">Reference proteome</keyword>
<dbReference type="PROSITE" id="PS50208">
    <property type="entry name" value="CASPASE_P20"/>
    <property type="match status" value="1"/>
</dbReference>
<dbReference type="PROSITE" id="PS01121">
    <property type="entry name" value="CASPASE_HIS"/>
    <property type="match status" value="1"/>
</dbReference>
<dbReference type="InterPro" id="IPR015917">
    <property type="entry name" value="Pept_C14A"/>
</dbReference>
<dbReference type="CDD" id="cd08326">
    <property type="entry name" value="CARD_CASP9"/>
    <property type="match status" value="1"/>
</dbReference>
<sequence>MEKHHKEILRRHRAKLAEEMTPKYVYPHLISNNIFKPFMIEDIEAAGSRFDQNNQLLTSLESRGKHAFETFVNALFESGQTDLAELLRPTGPIHEPRLVDPAAVPYQAGGPGYVAQATQQNNVHPVWPGPGPGLITKPITPSAPGKEVTDSDEVYRMKSKPRGLAFILNNKTFTNGMKKREGSDIDCRNLHHVFKQLGFEVHIKDDLIGKEIHRALDKFAEIDHTSYDCCVIALLSHGVNGAIYSTDGELLKVEDITSKFNGANCPSLRRKPKLFFIQACRGESFDRGYDAMDAGRVVSLEDGKEPARKSPRLEETESKLSPEQLVEKMLDMELDSTDAFATKQTVPSEGDMLLAYATVPGYVSWRNSERGSWFIQAITEVFLSKAHTEDLLSMLTMIYCWRKLGSRSDKGKSTHWTSSKEWTVTEFFPDNKRSLVGPKQIECNIAGSVQLTLGLAAVDEAIQDSTYRIARPDSGPTFTLNILKCCC</sequence>
<feature type="domain" description="Caspase family p10" evidence="8">
    <location>
        <begin position="342"/>
        <end position="398"/>
    </location>
</feature>
<dbReference type="InterPro" id="IPR033139">
    <property type="entry name" value="Caspase_cys_AS"/>
</dbReference>
<dbReference type="InterPro" id="IPR011029">
    <property type="entry name" value="DEATH-like_dom_sf"/>
</dbReference>
<dbReference type="GeneID" id="100376094"/>
<comment type="similarity">
    <text evidence="1 7">Belongs to the peptidase C14A family.</text>
</comment>
<dbReference type="InterPro" id="IPR042147">
    <property type="entry name" value="CARD_CASP9"/>
</dbReference>
<dbReference type="SMART" id="SM00115">
    <property type="entry name" value="CASc"/>
    <property type="match status" value="1"/>
</dbReference>
<dbReference type="Pfam" id="PF00656">
    <property type="entry name" value="Peptidase_C14"/>
    <property type="match status" value="1"/>
</dbReference>
<dbReference type="InterPro" id="IPR016129">
    <property type="entry name" value="Caspase_his_AS"/>
</dbReference>
<keyword evidence="2" id="KW-0645">Protease</keyword>
<dbReference type="PANTHER" id="PTHR47901:SF8">
    <property type="entry name" value="CASPASE-3"/>
    <property type="match status" value="1"/>
</dbReference>
<proteinExistence type="inferred from homology"/>
<dbReference type="PROSITE" id="PS01122">
    <property type="entry name" value="CASPASE_CYS"/>
    <property type="match status" value="1"/>
</dbReference>
<dbReference type="Gene3D" id="3.40.50.1460">
    <property type="match status" value="1"/>
</dbReference>
<evidence type="ECO:0000313" key="12">
    <source>
        <dbReference type="RefSeq" id="XP_006811879.1"/>
    </source>
</evidence>